<dbReference type="InParanoid" id="A2EGD6"/>
<feature type="compositionally biased region" description="Basic and acidic residues" evidence="1">
    <location>
        <begin position="46"/>
        <end position="67"/>
    </location>
</feature>
<dbReference type="SMR" id="A2EGD6"/>
<protein>
    <submittedName>
        <fullName evidence="2">Uncharacterized protein</fullName>
    </submittedName>
</protein>
<dbReference type="VEuPathDB" id="TrichDB:TVAGG3_0130820"/>
<dbReference type="EMBL" id="DS113381">
    <property type="protein sequence ID" value="EAY08315.1"/>
    <property type="molecule type" value="Genomic_DNA"/>
</dbReference>
<evidence type="ECO:0000313" key="2">
    <source>
        <dbReference type="EMBL" id="EAY08315.1"/>
    </source>
</evidence>
<dbReference type="VEuPathDB" id="TrichDB:TVAG_401700"/>
<organism evidence="2 3">
    <name type="scientific">Trichomonas vaginalis (strain ATCC PRA-98 / G3)</name>
    <dbReference type="NCBI Taxonomy" id="412133"/>
    <lineage>
        <taxon>Eukaryota</taxon>
        <taxon>Metamonada</taxon>
        <taxon>Parabasalia</taxon>
        <taxon>Trichomonadida</taxon>
        <taxon>Trichomonadidae</taxon>
        <taxon>Trichomonas</taxon>
    </lineage>
</organism>
<gene>
    <name evidence="2" type="ORF">TVAG_401700</name>
</gene>
<reference evidence="2" key="1">
    <citation type="submission" date="2006-10" db="EMBL/GenBank/DDBJ databases">
        <authorList>
            <person name="Amadeo P."/>
            <person name="Zhao Q."/>
            <person name="Wortman J."/>
            <person name="Fraser-Liggett C."/>
            <person name="Carlton J."/>
        </authorList>
    </citation>
    <scope>NUCLEOTIDE SEQUENCE</scope>
    <source>
        <strain evidence="2">G3</strain>
    </source>
</reference>
<sequence>MSNTNPNFQKITQLRNYLEKKRKENMALVQQLEPFEKFRLTALEIMEDRENQPRTTIDIRRDLEDKTYIVNEASKRKSKTKKQKSSNSRKSSRSASGSSSRIESEDSKSIPSSDASDNYAKPSLNSTESSSRESTPMPDKTILSPKSKLLIQTCPESIRLKYLQLLAQLGKN</sequence>
<feature type="compositionally biased region" description="Low complexity" evidence="1">
    <location>
        <begin position="126"/>
        <end position="135"/>
    </location>
</feature>
<accession>A2EGD6</accession>
<name>A2EGD6_TRIV3</name>
<feature type="compositionally biased region" description="Low complexity" evidence="1">
    <location>
        <begin position="85"/>
        <end position="101"/>
    </location>
</feature>
<dbReference type="RefSeq" id="XP_001320538.1">
    <property type="nucleotide sequence ID" value="XM_001320503.1"/>
</dbReference>
<reference evidence="2" key="2">
    <citation type="journal article" date="2007" name="Science">
        <title>Draft genome sequence of the sexually transmitted pathogen Trichomonas vaginalis.</title>
        <authorList>
            <person name="Carlton J.M."/>
            <person name="Hirt R.P."/>
            <person name="Silva J.C."/>
            <person name="Delcher A.L."/>
            <person name="Schatz M."/>
            <person name="Zhao Q."/>
            <person name="Wortman J.R."/>
            <person name="Bidwell S.L."/>
            <person name="Alsmark U.C.M."/>
            <person name="Besteiro S."/>
            <person name="Sicheritz-Ponten T."/>
            <person name="Noel C.J."/>
            <person name="Dacks J.B."/>
            <person name="Foster P.G."/>
            <person name="Simillion C."/>
            <person name="Van de Peer Y."/>
            <person name="Miranda-Saavedra D."/>
            <person name="Barton G.J."/>
            <person name="Westrop G.D."/>
            <person name="Mueller S."/>
            <person name="Dessi D."/>
            <person name="Fiori P.L."/>
            <person name="Ren Q."/>
            <person name="Paulsen I."/>
            <person name="Zhang H."/>
            <person name="Bastida-Corcuera F.D."/>
            <person name="Simoes-Barbosa A."/>
            <person name="Brown M.T."/>
            <person name="Hayes R.D."/>
            <person name="Mukherjee M."/>
            <person name="Okumura C.Y."/>
            <person name="Schneider R."/>
            <person name="Smith A.J."/>
            <person name="Vanacova S."/>
            <person name="Villalvazo M."/>
            <person name="Haas B.J."/>
            <person name="Pertea M."/>
            <person name="Feldblyum T.V."/>
            <person name="Utterback T.R."/>
            <person name="Shu C.L."/>
            <person name="Osoegawa K."/>
            <person name="de Jong P.J."/>
            <person name="Hrdy I."/>
            <person name="Horvathova L."/>
            <person name="Zubacova Z."/>
            <person name="Dolezal P."/>
            <person name="Malik S.B."/>
            <person name="Logsdon J.M. Jr."/>
            <person name="Henze K."/>
            <person name="Gupta A."/>
            <person name="Wang C.C."/>
            <person name="Dunne R.L."/>
            <person name="Upcroft J.A."/>
            <person name="Upcroft P."/>
            <person name="White O."/>
            <person name="Salzberg S.L."/>
            <person name="Tang P."/>
            <person name="Chiu C.-H."/>
            <person name="Lee Y.-S."/>
            <person name="Embley T.M."/>
            <person name="Coombs G.H."/>
            <person name="Mottram J.C."/>
            <person name="Tachezy J."/>
            <person name="Fraser-Liggett C.M."/>
            <person name="Johnson P.J."/>
        </authorList>
    </citation>
    <scope>NUCLEOTIDE SEQUENCE [LARGE SCALE GENOMIC DNA]</scope>
    <source>
        <strain evidence="2">G3</strain>
    </source>
</reference>
<dbReference type="AlphaFoldDB" id="A2EGD6"/>
<evidence type="ECO:0000256" key="1">
    <source>
        <dbReference type="SAM" id="MobiDB-lite"/>
    </source>
</evidence>
<dbReference type="KEGG" id="tva:4766214"/>
<dbReference type="Proteomes" id="UP000001542">
    <property type="component" value="Unassembled WGS sequence"/>
</dbReference>
<evidence type="ECO:0000313" key="3">
    <source>
        <dbReference type="Proteomes" id="UP000001542"/>
    </source>
</evidence>
<feature type="region of interest" description="Disordered" evidence="1">
    <location>
        <begin position="45"/>
        <end position="146"/>
    </location>
</feature>
<keyword evidence="3" id="KW-1185">Reference proteome</keyword>
<proteinExistence type="predicted"/>